<dbReference type="InterPro" id="IPR019758">
    <property type="entry name" value="Pept_S26A_signal_pept_1_CS"/>
</dbReference>
<dbReference type="GO" id="GO:0006627">
    <property type="term" value="P:protein processing involved in protein targeting to mitochondrion"/>
    <property type="evidence" value="ECO:0007669"/>
    <property type="project" value="TreeGrafter"/>
</dbReference>
<evidence type="ECO:0000256" key="3">
    <source>
        <dbReference type="ARBA" id="ARBA00022801"/>
    </source>
</evidence>
<dbReference type="Pfam" id="PF10502">
    <property type="entry name" value="Peptidase_S26"/>
    <property type="match status" value="2"/>
</dbReference>
<name>A0A699ZWB2_HAELA</name>
<dbReference type="InterPro" id="IPR019533">
    <property type="entry name" value="Peptidase_S26"/>
</dbReference>
<dbReference type="PROSITE" id="PS00761">
    <property type="entry name" value="SPASE_I_3"/>
    <property type="match status" value="1"/>
</dbReference>
<evidence type="ECO:0000256" key="1">
    <source>
        <dbReference type="ARBA" id="ARBA00004273"/>
    </source>
</evidence>
<dbReference type="InterPro" id="IPR000223">
    <property type="entry name" value="Pept_S26A_signal_pept_1"/>
</dbReference>
<feature type="active site" evidence="7">
    <location>
        <position position="85"/>
    </location>
</feature>
<sequence>MTRGPWHSGVFSACWAFTKQLSAFYVFSKYGCFLSRVSGPSMFPTFSGHNDIVVVDALTPIFNGVQAGDVVICVRPVDPSEHIIKRVVAVAGDEVVLYPDKDHAHIRRVKVPVGHVWIQGDNLLHSLDSRVYGPVPAALLRGRVLYQA</sequence>
<dbReference type="Proteomes" id="UP000485058">
    <property type="component" value="Unassembled WGS sequence"/>
</dbReference>
<reference evidence="9 10" key="1">
    <citation type="submission" date="2020-02" db="EMBL/GenBank/DDBJ databases">
        <title>Draft genome sequence of Haematococcus lacustris strain NIES-144.</title>
        <authorList>
            <person name="Morimoto D."/>
            <person name="Nakagawa S."/>
            <person name="Yoshida T."/>
            <person name="Sawayama S."/>
        </authorList>
    </citation>
    <scope>NUCLEOTIDE SEQUENCE [LARGE SCALE GENOMIC DNA]</scope>
    <source>
        <strain evidence="9 10">NIES-144</strain>
    </source>
</reference>
<feature type="non-terminal residue" evidence="9">
    <location>
        <position position="1"/>
    </location>
</feature>
<evidence type="ECO:0000256" key="6">
    <source>
        <dbReference type="ARBA" id="ARBA00038445"/>
    </source>
</evidence>
<dbReference type="PRINTS" id="PR00727">
    <property type="entry name" value="LEADERPTASE"/>
</dbReference>
<dbReference type="Gene3D" id="2.10.109.10">
    <property type="entry name" value="Umud Fragment, subunit A"/>
    <property type="match status" value="1"/>
</dbReference>
<keyword evidence="3" id="KW-0378">Hydrolase</keyword>
<keyword evidence="4" id="KW-0496">Mitochondrion</keyword>
<dbReference type="PANTHER" id="PTHR12383">
    <property type="entry name" value="PROTEASE FAMILY S26 MITOCHONDRIAL INNER MEMBRANE PROTEASE-RELATED"/>
    <property type="match status" value="1"/>
</dbReference>
<gene>
    <name evidence="9" type="ORF">HaLaN_24988</name>
</gene>
<dbReference type="AlphaFoldDB" id="A0A699ZWB2"/>
<dbReference type="GO" id="GO:0004252">
    <property type="term" value="F:serine-type endopeptidase activity"/>
    <property type="evidence" value="ECO:0007669"/>
    <property type="project" value="InterPro"/>
</dbReference>
<evidence type="ECO:0000259" key="8">
    <source>
        <dbReference type="Pfam" id="PF10502"/>
    </source>
</evidence>
<comment type="subcellular location">
    <subcellularLocation>
        <location evidence="1">Mitochondrion inner membrane</location>
    </subcellularLocation>
</comment>
<keyword evidence="2" id="KW-0999">Mitochondrion inner membrane</keyword>
<feature type="domain" description="Peptidase S26" evidence="8">
    <location>
        <begin position="107"/>
        <end position="144"/>
    </location>
</feature>
<dbReference type="EMBL" id="BLLF01003238">
    <property type="protein sequence ID" value="GFH26781.1"/>
    <property type="molecule type" value="Genomic_DNA"/>
</dbReference>
<dbReference type="InterPro" id="IPR036286">
    <property type="entry name" value="LexA/Signal_pep-like_sf"/>
</dbReference>
<comment type="caution">
    <text evidence="9">The sequence shown here is derived from an EMBL/GenBank/DDBJ whole genome shotgun (WGS) entry which is preliminary data.</text>
</comment>
<accession>A0A699ZWB2</accession>
<proteinExistence type="inferred from homology"/>
<dbReference type="PANTHER" id="PTHR12383:SF16">
    <property type="entry name" value="MITOCHONDRIAL INNER MEMBRANE PROTEASE SUBUNIT 1"/>
    <property type="match status" value="1"/>
</dbReference>
<evidence type="ECO:0000256" key="4">
    <source>
        <dbReference type="ARBA" id="ARBA00023128"/>
    </source>
</evidence>
<evidence type="ECO:0000256" key="2">
    <source>
        <dbReference type="ARBA" id="ARBA00022792"/>
    </source>
</evidence>
<keyword evidence="10" id="KW-1185">Reference proteome</keyword>
<dbReference type="GO" id="GO:0042720">
    <property type="term" value="C:mitochondrial inner membrane peptidase complex"/>
    <property type="evidence" value="ECO:0007669"/>
    <property type="project" value="TreeGrafter"/>
</dbReference>
<dbReference type="InterPro" id="IPR052064">
    <property type="entry name" value="Mito_IMP1_subunit"/>
</dbReference>
<evidence type="ECO:0000256" key="7">
    <source>
        <dbReference type="PIRSR" id="PIRSR600223-1"/>
    </source>
</evidence>
<evidence type="ECO:0000256" key="5">
    <source>
        <dbReference type="ARBA" id="ARBA00023136"/>
    </source>
</evidence>
<feature type="non-terminal residue" evidence="9">
    <location>
        <position position="148"/>
    </location>
</feature>
<dbReference type="GO" id="GO:0006465">
    <property type="term" value="P:signal peptide processing"/>
    <property type="evidence" value="ECO:0007669"/>
    <property type="project" value="InterPro"/>
</dbReference>
<evidence type="ECO:0000313" key="10">
    <source>
        <dbReference type="Proteomes" id="UP000485058"/>
    </source>
</evidence>
<evidence type="ECO:0000313" key="9">
    <source>
        <dbReference type="EMBL" id="GFH26781.1"/>
    </source>
</evidence>
<feature type="active site" evidence="7">
    <location>
        <position position="41"/>
    </location>
</feature>
<keyword evidence="5" id="KW-0472">Membrane</keyword>
<dbReference type="SUPFAM" id="SSF51306">
    <property type="entry name" value="LexA/Signal peptidase"/>
    <property type="match status" value="1"/>
</dbReference>
<dbReference type="CDD" id="cd06530">
    <property type="entry name" value="S26_SPase_I"/>
    <property type="match status" value="1"/>
</dbReference>
<protein>
    <submittedName>
        <fullName evidence="9">Mitochondrial inner membrane signal peptidase</fullName>
    </submittedName>
</protein>
<organism evidence="9 10">
    <name type="scientific">Haematococcus lacustris</name>
    <name type="common">Green alga</name>
    <name type="synonym">Haematococcus pluvialis</name>
    <dbReference type="NCBI Taxonomy" id="44745"/>
    <lineage>
        <taxon>Eukaryota</taxon>
        <taxon>Viridiplantae</taxon>
        <taxon>Chlorophyta</taxon>
        <taxon>core chlorophytes</taxon>
        <taxon>Chlorophyceae</taxon>
        <taxon>CS clade</taxon>
        <taxon>Chlamydomonadales</taxon>
        <taxon>Haematococcaceae</taxon>
        <taxon>Haematococcus</taxon>
    </lineage>
</organism>
<feature type="domain" description="Peptidase S26" evidence="8">
    <location>
        <begin position="29"/>
        <end position="97"/>
    </location>
</feature>
<comment type="similarity">
    <text evidence="6">Belongs to the peptidase S26 family. IMP1 subfamily.</text>
</comment>